<sequence length="752" mass="80357">MEDTNVGIVASKPLFPASTIMSPHLHASTPATHVSRPASPPGSVGFEGVPEERYGPGGEDAQHAPPGPSMPSRSPDCPRVRMYVDLQLAPLRPTDPPCSMISDSPQEENINDLMQNGLDKSVPALTDGQALPSVATTSSSVTLGSCQPHCGRGPTRVYLGTQDNGGEWQSEATPAGVTVSVGQAKEDPCVKLLEELLDCSGETGTGAEPNEEPGIIENPGESLHLSHIHCHFLDDLLDGINRGAIQNDQSTSAAQENQTTTPTPQEEQKDEEVAASLQRQQTRPTSELIQELAEEDGSEQQDPTSPLPAQVMQQEPFQLSHDVKLQDTTSLQHDLHIKDTTDLEEVKATPLPQAVLDVPLQDPSSPLAVHNTPLLDTQGHEEPLQTAHEGNKQETLPLEVVSGVPNECVAESHTQTLNPPSKLQVEASQADEGEPPPPPSGHDQVDEVVPTLPISSDRGVSGSTVTGIGRQEDDTTQPSPSIHTSPDPIPLQELEVVSLEASSQEPENQETTSVSDQGNHRPGNSEMPLASTESGCDEDEDDERRSGLAAAVSRVVRRSMRRMRRFRLSGRGAPQATGGSEEGDMSEETQIRRGLPNAPPLGLSTVRSPAAASIIVSSLMAALSPPPITGPRETLPPLGASQFTPLAVRVLSVCRRHHHHHRLLLPLSSFVLKALKTAAATGDEPGSCCWLVRQYNGTSVSQPAPPSIPPSLPTPPCPPTRTATRFVFPNFPPTRPVFLFYGVFSLARTREV</sequence>
<dbReference type="AlphaFoldDB" id="A0AAE1G0L9"/>
<evidence type="ECO:0000256" key="1">
    <source>
        <dbReference type="SAM" id="MobiDB-lite"/>
    </source>
</evidence>
<organism evidence="2 3">
    <name type="scientific">Petrolisthes cinctipes</name>
    <name type="common">Flat porcelain crab</name>
    <dbReference type="NCBI Taxonomy" id="88211"/>
    <lineage>
        <taxon>Eukaryota</taxon>
        <taxon>Metazoa</taxon>
        <taxon>Ecdysozoa</taxon>
        <taxon>Arthropoda</taxon>
        <taxon>Crustacea</taxon>
        <taxon>Multicrustacea</taxon>
        <taxon>Malacostraca</taxon>
        <taxon>Eumalacostraca</taxon>
        <taxon>Eucarida</taxon>
        <taxon>Decapoda</taxon>
        <taxon>Pleocyemata</taxon>
        <taxon>Anomura</taxon>
        <taxon>Galatheoidea</taxon>
        <taxon>Porcellanidae</taxon>
        <taxon>Petrolisthes</taxon>
    </lineage>
</organism>
<feature type="region of interest" description="Disordered" evidence="1">
    <location>
        <begin position="357"/>
        <end position="547"/>
    </location>
</feature>
<evidence type="ECO:0000313" key="3">
    <source>
        <dbReference type="Proteomes" id="UP001286313"/>
    </source>
</evidence>
<evidence type="ECO:0000313" key="2">
    <source>
        <dbReference type="EMBL" id="KAK3881268.1"/>
    </source>
</evidence>
<feature type="compositionally biased region" description="Low complexity" evidence="1">
    <location>
        <begin position="255"/>
        <end position="265"/>
    </location>
</feature>
<reference evidence="2" key="1">
    <citation type="submission" date="2023-10" db="EMBL/GenBank/DDBJ databases">
        <title>Genome assemblies of two species of porcelain crab, Petrolisthes cinctipes and Petrolisthes manimaculis (Anomura: Porcellanidae).</title>
        <authorList>
            <person name="Angst P."/>
        </authorList>
    </citation>
    <scope>NUCLEOTIDE SEQUENCE</scope>
    <source>
        <strain evidence="2">PB745_01</strain>
        <tissue evidence="2">Gill</tissue>
    </source>
</reference>
<gene>
    <name evidence="2" type="ORF">Pcinc_014282</name>
</gene>
<feature type="region of interest" description="Disordered" evidence="1">
    <location>
        <begin position="566"/>
        <end position="602"/>
    </location>
</feature>
<feature type="region of interest" description="Disordered" evidence="1">
    <location>
        <begin position="27"/>
        <end position="75"/>
    </location>
</feature>
<accession>A0AAE1G0L9</accession>
<feature type="region of interest" description="Disordered" evidence="1">
    <location>
        <begin position="200"/>
        <end position="220"/>
    </location>
</feature>
<dbReference type="EMBL" id="JAWQEG010001237">
    <property type="protein sequence ID" value="KAK3881268.1"/>
    <property type="molecule type" value="Genomic_DNA"/>
</dbReference>
<keyword evidence="3" id="KW-1185">Reference proteome</keyword>
<feature type="compositionally biased region" description="Polar residues" evidence="1">
    <location>
        <begin position="277"/>
        <end position="288"/>
    </location>
</feature>
<proteinExistence type="predicted"/>
<feature type="compositionally biased region" description="Polar residues" evidence="1">
    <location>
        <begin position="412"/>
        <end position="421"/>
    </location>
</feature>
<name>A0AAE1G0L9_PETCI</name>
<feature type="region of interest" description="Disordered" evidence="1">
    <location>
        <begin position="249"/>
        <end position="319"/>
    </location>
</feature>
<protein>
    <submittedName>
        <fullName evidence="2">Uncharacterized protein</fullName>
    </submittedName>
</protein>
<feature type="compositionally biased region" description="Polar residues" evidence="1">
    <location>
        <begin position="500"/>
        <end position="517"/>
    </location>
</feature>
<dbReference type="Proteomes" id="UP001286313">
    <property type="component" value="Unassembled WGS sequence"/>
</dbReference>
<comment type="caution">
    <text evidence="2">The sequence shown here is derived from an EMBL/GenBank/DDBJ whole genome shotgun (WGS) entry which is preliminary data.</text>
</comment>